<gene>
    <name evidence="11" type="ORF">LG632_15260</name>
</gene>
<dbReference type="InterPro" id="IPR011009">
    <property type="entry name" value="Kinase-like_dom_sf"/>
</dbReference>
<evidence type="ECO:0000256" key="7">
    <source>
        <dbReference type="PROSITE-ProRule" id="PRU10141"/>
    </source>
</evidence>
<evidence type="ECO:0000256" key="6">
    <source>
        <dbReference type="ARBA" id="ARBA00022840"/>
    </source>
</evidence>
<dbReference type="EMBL" id="JAJAUY010000052">
    <property type="protein sequence ID" value="MCB5180737.1"/>
    <property type="molecule type" value="Genomic_DNA"/>
</dbReference>
<proteinExistence type="predicted"/>
<dbReference type="GO" id="GO:0004674">
    <property type="term" value="F:protein serine/threonine kinase activity"/>
    <property type="evidence" value="ECO:0007669"/>
    <property type="project" value="UniProtKB-KW"/>
</dbReference>
<feature type="domain" description="Protein kinase" evidence="10">
    <location>
        <begin position="11"/>
        <end position="274"/>
    </location>
</feature>
<keyword evidence="5 11" id="KW-0418">Kinase</keyword>
<sequence length="580" mass="61503">MHSGELVAGRYALVERLGRGGMGEVWAARDRSLHRDVAVKVLALDRDAVPELAQRFEREAVAAARITHPNVAAMYDRGTHEDVLFLVMEKVDGRPLSERLRSGAPLPLGEALALAEGICTALVAAHRAGVVHYDIKPHNVMLTRDHEVKVVDFGIAGFLQTAFTAVARSSQLSPAGTAEYGAPEQFLSARGDERSDLYALGSVLFTLLTGRPPFSGHHPLAVIRRKLDEDAPRLDTVRPGLPPALTGLVAALLDRDPARRPATAREVRDRIQALRGLRAPADAHDTGSEDTRAEDADAHGPGSADARAEGDTHADAAPDAAAERRALLSRLAGAARRVVAHGATRPLHRPPAPARRAAAGFDVVWTGEEPLASYARGPALRKNWLRSLLLSAAAAASFYVPFRTGLVGSGPDGDIDGAWPLLFTLAGLLGLAGLAGVGGAVTDTVKALRDASFRVQGSPWRLEVGPTGITVGGAADRNHFAWDTVRRVVVEEVQGPSQLRFSGLHLDLVPGVPASAAVRPAGWPYADPRAPVARPTGRLPVCVLGPLTSRQRKELLDALAAHGGQRWVPASDFVIPPPTP</sequence>
<dbReference type="PANTHER" id="PTHR43289">
    <property type="entry name" value="MITOGEN-ACTIVATED PROTEIN KINASE KINASE KINASE 20-RELATED"/>
    <property type="match status" value="1"/>
</dbReference>
<evidence type="ECO:0000313" key="11">
    <source>
        <dbReference type="EMBL" id="MCB5180737.1"/>
    </source>
</evidence>
<evidence type="ECO:0000256" key="2">
    <source>
        <dbReference type="ARBA" id="ARBA00022527"/>
    </source>
</evidence>
<dbReference type="InterPro" id="IPR008271">
    <property type="entry name" value="Ser/Thr_kinase_AS"/>
</dbReference>
<dbReference type="Proteomes" id="UP001199054">
    <property type="component" value="Unassembled WGS sequence"/>
</dbReference>
<dbReference type="InterPro" id="IPR017441">
    <property type="entry name" value="Protein_kinase_ATP_BS"/>
</dbReference>
<evidence type="ECO:0000259" key="10">
    <source>
        <dbReference type="PROSITE" id="PS50011"/>
    </source>
</evidence>
<dbReference type="Pfam" id="PF00069">
    <property type="entry name" value="Pkinase"/>
    <property type="match status" value="1"/>
</dbReference>
<feature type="compositionally biased region" description="Basic and acidic residues" evidence="8">
    <location>
        <begin position="306"/>
        <end position="320"/>
    </location>
</feature>
<dbReference type="Gene3D" id="3.30.200.20">
    <property type="entry name" value="Phosphorylase Kinase, domain 1"/>
    <property type="match status" value="1"/>
</dbReference>
<feature type="compositionally biased region" description="Basic and acidic residues" evidence="8">
    <location>
        <begin position="281"/>
        <end position="298"/>
    </location>
</feature>
<keyword evidence="9" id="KW-0812">Transmembrane</keyword>
<evidence type="ECO:0000256" key="5">
    <source>
        <dbReference type="ARBA" id="ARBA00022777"/>
    </source>
</evidence>
<organism evidence="11 12">
    <name type="scientific">Streptomyces antimicrobicus</name>
    <dbReference type="NCBI Taxonomy" id="2883108"/>
    <lineage>
        <taxon>Bacteria</taxon>
        <taxon>Bacillati</taxon>
        <taxon>Actinomycetota</taxon>
        <taxon>Actinomycetes</taxon>
        <taxon>Kitasatosporales</taxon>
        <taxon>Streptomycetaceae</taxon>
        <taxon>Streptomyces</taxon>
    </lineage>
</organism>
<evidence type="ECO:0000256" key="3">
    <source>
        <dbReference type="ARBA" id="ARBA00022679"/>
    </source>
</evidence>
<comment type="caution">
    <text evidence="11">The sequence shown here is derived from an EMBL/GenBank/DDBJ whole genome shotgun (WGS) entry which is preliminary data.</text>
</comment>
<keyword evidence="2 11" id="KW-0723">Serine/threonine-protein kinase</keyword>
<evidence type="ECO:0000313" key="12">
    <source>
        <dbReference type="Proteomes" id="UP001199054"/>
    </source>
</evidence>
<dbReference type="RefSeq" id="WP_226727624.1">
    <property type="nucleotide sequence ID" value="NZ_JAJAUY010000052.1"/>
</dbReference>
<reference evidence="11 12" key="1">
    <citation type="submission" date="2021-10" db="EMBL/GenBank/DDBJ databases">
        <title>Streptomyces sp. strain SMC 277, a novel streptomycete isolated from soil.</title>
        <authorList>
            <person name="Chanama M."/>
        </authorList>
    </citation>
    <scope>NUCLEOTIDE SEQUENCE [LARGE SCALE GENOMIC DNA]</scope>
    <source>
        <strain evidence="11 12">SMC 277</strain>
    </source>
</reference>
<accession>A0ABS8B807</accession>
<keyword evidence="3" id="KW-0808">Transferase</keyword>
<evidence type="ECO:0000256" key="4">
    <source>
        <dbReference type="ARBA" id="ARBA00022741"/>
    </source>
</evidence>
<dbReference type="CDD" id="cd14014">
    <property type="entry name" value="STKc_PknB_like"/>
    <property type="match status" value="1"/>
</dbReference>
<dbReference type="SUPFAM" id="SSF56112">
    <property type="entry name" value="Protein kinase-like (PK-like)"/>
    <property type="match status" value="1"/>
</dbReference>
<evidence type="ECO:0000256" key="1">
    <source>
        <dbReference type="ARBA" id="ARBA00012513"/>
    </source>
</evidence>
<dbReference type="SMART" id="SM00220">
    <property type="entry name" value="S_TKc"/>
    <property type="match status" value="1"/>
</dbReference>
<dbReference type="PROSITE" id="PS50011">
    <property type="entry name" value="PROTEIN_KINASE_DOM"/>
    <property type="match status" value="1"/>
</dbReference>
<name>A0ABS8B807_9ACTN</name>
<evidence type="ECO:0000256" key="9">
    <source>
        <dbReference type="SAM" id="Phobius"/>
    </source>
</evidence>
<evidence type="ECO:0000256" key="8">
    <source>
        <dbReference type="SAM" id="MobiDB-lite"/>
    </source>
</evidence>
<keyword evidence="4 7" id="KW-0547">Nucleotide-binding</keyword>
<dbReference type="PROSITE" id="PS00108">
    <property type="entry name" value="PROTEIN_KINASE_ST"/>
    <property type="match status" value="1"/>
</dbReference>
<feature type="binding site" evidence="7">
    <location>
        <position position="40"/>
    </location>
    <ligand>
        <name>ATP</name>
        <dbReference type="ChEBI" id="CHEBI:30616"/>
    </ligand>
</feature>
<feature type="transmembrane region" description="Helical" evidence="9">
    <location>
        <begin position="422"/>
        <end position="441"/>
    </location>
</feature>
<feature type="region of interest" description="Disordered" evidence="8">
    <location>
        <begin position="273"/>
        <end position="320"/>
    </location>
</feature>
<feature type="transmembrane region" description="Helical" evidence="9">
    <location>
        <begin position="384"/>
        <end position="402"/>
    </location>
</feature>
<protein>
    <recommendedName>
        <fullName evidence="1">non-specific serine/threonine protein kinase</fullName>
        <ecNumber evidence="1">2.7.11.1</ecNumber>
    </recommendedName>
</protein>
<dbReference type="EC" id="2.7.11.1" evidence="1"/>
<keyword evidence="12" id="KW-1185">Reference proteome</keyword>
<dbReference type="PROSITE" id="PS00107">
    <property type="entry name" value="PROTEIN_KINASE_ATP"/>
    <property type="match status" value="1"/>
</dbReference>
<keyword evidence="9" id="KW-0472">Membrane</keyword>
<keyword evidence="9" id="KW-1133">Transmembrane helix</keyword>
<dbReference type="Gene3D" id="1.10.510.10">
    <property type="entry name" value="Transferase(Phosphotransferase) domain 1"/>
    <property type="match status" value="1"/>
</dbReference>
<dbReference type="PANTHER" id="PTHR43289:SF6">
    <property type="entry name" value="SERINE_THREONINE-PROTEIN KINASE NEKL-3"/>
    <property type="match status" value="1"/>
</dbReference>
<dbReference type="InterPro" id="IPR000719">
    <property type="entry name" value="Prot_kinase_dom"/>
</dbReference>
<keyword evidence="6 7" id="KW-0067">ATP-binding</keyword>